<reference evidence="2 3" key="1">
    <citation type="submission" date="2018-10" db="EMBL/GenBank/DDBJ databases">
        <title>Genome assembly for a Yunnan-Guizhou Plateau 3E fish, Anabarilius grahami (Regan), and its evolutionary and genetic applications.</title>
        <authorList>
            <person name="Jiang W."/>
        </authorList>
    </citation>
    <scope>NUCLEOTIDE SEQUENCE [LARGE SCALE GENOMIC DNA]</scope>
    <source>
        <strain evidence="2">AG-KIZ</strain>
        <tissue evidence="2">Muscle</tissue>
    </source>
</reference>
<evidence type="ECO:0000313" key="2">
    <source>
        <dbReference type="EMBL" id="ROL49265.1"/>
    </source>
</evidence>
<comment type="caution">
    <text evidence="2">The sequence shown here is derived from an EMBL/GenBank/DDBJ whole genome shotgun (WGS) entry which is preliminary data.</text>
</comment>
<keyword evidence="3" id="KW-1185">Reference proteome</keyword>
<gene>
    <name evidence="2" type="ORF">DPX16_0502</name>
</gene>
<feature type="region of interest" description="Disordered" evidence="1">
    <location>
        <begin position="150"/>
        <end position="169"/>
    </location>
</feature>
<evidence type="ECO:0000256" key="1">
    <source>
        <dbReference type="SAM" id="MobiDB-lite"/>
    </source>
</evidence>
<feature type="compositionally biased region" description="Low complexity" evidence="1">
    <location>
        <begin position="197"/>
        <end position="226"/>
    </location>
</feature>
<organism evidence="2 3">
    <name type="scientific">Anabarilius grahami</name>
    <name type="common">Kanglang fish</name>
    <name type="synonym">Barilius grahami</name>
    <dbReference type="NCBI Taxonomy" id="495550"/>
    <lineage>
        <taxon>Eukaryota</taxon>
        <taxon>Metazoa</taxon>
        <taxon>Chordata</taxon>
        <taxon>Craniata</taxon>
        <taxon>Vertebrata</taxon>
        <taxon>Euteleostomi</taxon>
        <taxon>Actinopterygii</taxon>
        <taxon>Neopterygii</taxon>
        <taxon>Teleostei</taxon>
        <taxon>Ostariophysi</taxon>
        <taxon>Cypriniformes</taxon>
        <taxon>Xenocyprididae</taxon>
        <taxon>Xenocypridinae</taxon>
        <taxon>Xenocypridinae incertae sedis</taxon>
        <taxon>Anabarilius</taxon>
    </lineage>
</organism>
<protein>
    <submittedName>
        <fullName evidence="2">Uncharacterized protein</fullName>
    </submittedName>
</protein>
<dbReference type="Proteomes" id="UP000281406">
    <property type="component" value="Unassembled WGS sequence"/>
</dbReference>
<dbReference type="AlphaFoldDB" id="A0A3N0YSW2"/>
<feature type="region of interest" description="Disordered" evidence="1">
    <location>
        <begin position="180"/>
        <end position="226"/>
    </location>
</feature>
<evidence type="ECO:0000313" key="3">
    <source>
        <dbReference type="Proteomes" id="UP000281406"/>
    </source>
</evidence>
<name>A0A3N0YSW2_ANAGA</name>
<accession>A0A3N0YSW2</accession>
<dbReference type="EMBL" id="RJVU01027125">
    <property type="protein sequence ID" value="ROL49265.1"/>
    <property type="molecule type" value="Genomic_DNA"/>
</dbReference>
<proteinExistence type="predicted"/>
<sequence>MDPAIRLIRLRQGNCTLEDHIQKFLDIAYYADWPDCALIDFSCDGINQPLQSELRREGPRSSLTCFLDYALLTVGSPFTVGVAEKCDTSLNQVMAAVPKDIHKMAATIITTPSQVSADLPEPRQVTVDLHEPSQVTVDLCEPSQVQVKLPESRHVPADRPESRHVSGSFWERRGLRSSVADPPLTSARAAGIPKPQPAASLSSPPAASHSGQPPASHSSSPVATHSSSPVATHCSSAVSTDLCYAFKFASCYRLMFAGYNALKFAGCRALKLAGCYALRLSGCDGQDGHPFGVCKHRARSSQCVRSRARSSQ</sequence>